<dbReference type="Proteomes" id="UP000500791">
    <property type="component" value="Chromosome"/>
</dbReference>
<dbReference type="GO" id="GO:0006633">
    <property type="term" value="P:fatty acid biosynthetic process"/>
    <property type="evidence" value="ECO:0007669"/>
    <property type="project" value="UniProtKB-UniRule"/>
</dbReference>
<dbReference type="SUPFAM" id="SSF54637">
    <property type="entry name" value="Thioesterase/thiol ester dehydrase-isomerase"/>
    <property type="match status" value="1"/>
</dbReference>
<dbReference type="EMBL" id="CP049811">
    <property type="protein sequence ID" value="QIK41230.1"/>
    <property type="molecule type" value="Genomic_DNA"/>
</dbReference>
<evidence type="ECO:0000256" key="5">
    <source>
        <dbReference type="ARBA" id="ARBA00022556"/>
    </source>
</evidence>
<dbReference type="Pfam" id="PF07977">
    <property type="entry name" value="FabA"/>
    <property type="match status" value="1"/>
</dbReference>
<dbReference type="GO" id="GO:0019171">
    <property type="term" value="F:(3R)-hydroxyacyl-[acyl-carrier-protein] dehydratase activity"/>
    <property type="evidence" value="ECO:0007669"/>
    <property type="project" value="UniProtKB-EC"/>
</dbReference>
<dbReference type="Gene3D" id="3.10.129.10">
    <property type="entry name" value="Hotdog Thioesterase"/>
    <property type="match status" value="1"/>
</dbReference>
<dbReference type="GO" id="GO:0005737">
    <property type="term" value="C:cytoplasm"/>
    <property type="evidence" value="ECO:0007669"/>
    <property type="project" value="UniProtKB-SubCell"/>
</dbReference>
<gene>
    <name evidence="9 10" type="primary">fabZ</name>
    <name evidence="10" type="ORF">G8E03_10875</name>
</gene>
<dbReference type="InterPro" id="IPR013114">
    <property type="entry name" value="FabA_FabZ"/>
</dbReference>
<evidence type="ECO:0000256" key="6">
    <source>
        <dbReference type="ARBA" id="ARBA00023098"/>
    </source>
</evidence>
<dbReference type="KEGG" id="mon:G8E03_10875"/>
<keyword evidence="11" id="KW-1185">Reference proteome</keyword>
<name>A0A6G7VMU2_9RHOB</name>
<evidence type="ECO:0000256" key="9">
    <source>
        <dbReference type="HAMAP-Rule" id="MF_00406"/>
    </source>
</evidence>
<keyword evidence="5 9" id="KW-0441">Lipid A biosynthesis</keyword>
<comment type="similarity">
    <text evidence="2 9">Belongs to the thioester dehydratase family. FabZ subfamily.</text>
</comment>
<comment type="subcellular location">
    <subcellularLocation>
        <location evidence="1 9">Cytoplasm</location>
    </subcellularLocation>
</comment>
<evidence type="ECO:0000256" key="3">
    <source>
        <dbReference type="ARBA" id="ARBA00022490"/>
    </source>
</evidence>
<sequence length="164" mass="18221">MSKRNIPVTEQTNPFKPTADLAEIKRMIPHRYPFLLIDAVRDMVEGKFAIGIKNVTANEPHFEGHFPQEAVMPGVLQIEALAQTSAVLVSASLGLIDKNALVYFMTVDECRFRRKVVPGDVLELQVTTIRGRGKVWKFKGEARVNGEIATECVFAAMIVPPEEG</sequence>
<evidence type="ECO:0000313" key="11">
    <source>
        <dbReference type="Proteomes" id="UP000500791"/>
    </source>
</evidence>
<dbReference type="CDD" id="cd01288">
    <property type="entry name" value="FabZ"/>
    <property type="match status" value="1"/>
</dbReference>
<dbReference type="InterPro" id="IPR029069">
    <property type="entry name" value="HotDog_dom_sf"/>
</dbReference>
<comment type="function">
    <text evidence="8 9">Involved in unsaturated fatty acids biosynthesis. Catalyzes the dehydration of short chain beta-hydroxyacyl-ACPs and long chain saturated and unsaturated beta-hydroxyacyl-ACPs.</text>
</comment>
<organism evidence="10 11">
    <name type="scientific">Pontivivens nitratireducens</name>
    <dbReference type="NCBI Taxonomy" id="2758038"/>
    <lineage>
        <taxon>Bacteria</taxon>
        <taxon>Pseudomonadati</taxon>
        <taxon>Pseudomonadota</taxon>
        <taxon>Alphaproteobacteria</taxon>
        <taxon>Rhodobacterales</taxon>
        <taxon>Paracoccaceae</taxon>
        <taxon>Pontivivens</taxon>
    </lineage>
</organism>
<dbReference type="PANTHER" id="PTHR30272:SF1">
    <property type="entry name" value="3-HYDROXYACYL-[ACYL-CARRIER-PROTEIN] DEHYDRATASE"/>
    <property type="match status" value="1"/>
</dbReference>
<accession>A0A6G7VMU2</accession>
<feature type="active site" evidence="9">
    <location>
        <position position="65"/>
    </location>
</feature>
<dbReference type="NCBIfam" id="TIGR01750">
    <property type="entry name" value="fabZ"/>
    <property type="match status" value="1"/>
</dbReference>
<dbReference type="NCBIfam" id="NF000582">
    <property type="entry name" value="PRK00006.1"/>
    <property type="match status" value="1"/>
</dbReference>
<evidence type="ECO:0000256" key="7">
    <source>
        <dbReference type="ARBA" id="ARBA00023239"/>
    </source>
</evidence>
<dbReference type="GO" id="GO:0016020">
    <property type="term" value="C:membrane"/>
    <property type="evidence" value="ECO:0007669"/>
    <property type="project" value="GOC"/>
</dbReference>
<dbReference type="PANTHER" id="PTHR30272">
    <property type="entry name" value="3-HYDROXYACYL-[ACYL-CARRIER-PROTEIN] DEHYDRATASE"/>
    <property type="match status" value="1"/>
</dbReference>
<comment type="catalytic activity">
    <reaction evidence="9">
        <text>a (3R)-hydroxyacyl-[ACP] = a (2E)-enoyl-[ACP] + H2O</text>
        <dbReference type="Rhea" id="RHEA:13097"/>
        <dbReference type="Rhea" id="RHEA-COMP:9925"/>
        <dbReference type="Rhea" id="RHEA-COMP:9945"/>
        <dbReference type="ChEBI" id="CHEBI:15377"/>
        <dbReference type="ChEBI" id="CHEBI:78784"/>
        <dbReference type="ChEBI" id="CHEBI:78827"/>
        <dbReference type="EC" id="4.2.1.59"/>
    </reaction>
</comment>
<evidence type="ECO:0000256" key="8">
    <source>
        <dbReference type="ARBA" id="ARBA00025049"/>
    </source>
</evidence>
<keyword evidence="3 9" id="KW-0963">Cytoplasm</keyword>
<dbReference type="EC" id="4.2.1.59" evidence="9"/>
<evidence type="ECO:0000256" key="4">
    <source>
        <dbReference type="ARBA" id="ARBA00022516"/>
    </source>
</evidence>
<evidence type="ECO:0000313" key="10">
    <source>
        <dbReference type="EMBL" id="QIK41230.1"/>
    </source>
</evidence>
<keyword evidence="7 9" id="KW-0456">Lyase</keyword>
<dbReference type="AlphaFoldDB" id="A0A6G7VMU2"/>
<protein>
    <recommendedName>
        <fullName evidence="9">3-hydroxyacyl-[acyl-carrier-protein] dehydratase FabZ</fullName>
        <ecNumber evidence="9">4.2.1.59</ecNumber>
    </recommendedName>
    <alternativeName>
        <fullName evidence="9">(3R)-hydroxymyristoyl-[acyl-carrier-protein] dehydratase</fullName>
        <shortName evidence="9">(3R)-hydroxymyristoyl-ACP dehydrase</shortName>
    </alternativeName>
    <alternativeName>
        <fullName evidence="9">Beta-hydroxyacyl-ACP dehydratase</fullName>
    </alternativeName>
</protein>
<dbReference type="GO" id="GO:0009245">
    <property type="term" value="P:lipid A biosynthetic process"/>
    <property type="evidence" value="ECO:0007669"/>
    <property type="project" value="UniProtKB-UniRule"/>
</dbReference>
<keyword evidence="4 9" id="KW-0444">Lipid biosynthesis</keyword>
<dbReference type="InterPro" id="IPR010084">
    <property type="entry name" value="FabZ"/>
</dbReference>
<evidence type="ECO:0000256" key="2">
    <source>
        <dbReference type="ARBA" id="ARBA00009174"/>
    </source>
</evidence>
<reference evidence="10 11" key="1">
    <citation type="submission" date="2020-03" db="EMBL/GenBank/DDBJ databases">
        <title>Complete genome sequence of Monaibacterium sp. ALG8 with diverse plasmids.</title>
        <authorList>
            <person name="Sun C."/>
        </authorList>
    </citation>
    <scope>NUCLEOTIDE SEQUENCE [LARGE SCALE GENOMIC DNA]</scope>
    <source>
        <strain evidence="10 11">ALG8</strain>
    </source>
</reference>
<evidence type="ECO:0000256" key="1">
    <source>
        <dbReference type="ARBA" id="ARBA00004496"/>
    </source>
</evidence>
<dbReference type="HAMAP" id="MF_00406">
    <property type="entry name" value="FabZ"/>
    <property type="match status" value="1"/>
</dbReference>
<proteinExistence type="inferred from homology"/>
<dbReference type="FunFam" id="3.10.129.10:FF:000001">
    <property type="entry name" value="3-hydroxyacyl-[acyl-carrier-protein] dehydratase FabZ"/>
    <property type="match status" value="1"/>
</dbReference>
<keyword evidence="6 9" id="KW-0443">Lipid metabolism</keyword>